<feature type="transmembrane region" description="Helical" evidence="1">
    <location>
        <begin position="58"/>
        <end position="76"/>
    </location>
</feature>
<evidence type="ECO:0000313" key="4">
    <source>
        <dbReference type="Proteomes" id="UP000280434"/>
    </source>
</evidence>
<evidence type="ECO:0000256" key="1">
    <source>
        <dbReference type="SAM" id="Phobius"/>
    </source>
</evidence>
<dbReference type="RefSeq" id="WP_121277436.1">
    <property type="nucleotide sequence ID" value="NZ_RBZV01000003.1"/>
</dbReference>
<dbReference type="AlphaFoldDB" id="A0A494XK70"/>
<dbReference type="PRINTS" id="PR01559">
    <property type="entry name" value="DUFFYANTIGEN"/>
</dbReference>
<organism evidence="3 4">
    <name type="scientific">Trinickia fusca</name>
    <dbReference type="NCBI Taxonomy" id="2419777"/>
    <lineage>
        <taxon>Bacteria</taxon>
        <taxon>Pseudomonadati</taxon>
        <taxon>Pseudomonadota</taxon>
        <taxon>Betaproteobacteria</taxon>
        <taxon>Burkholderiales</taxon>
        <taxon>Burkholderiaceae</taxon>
        <taxon>Trinickia</taxon>
    </lineage>
</organism>
<dbReference type="OrthoDB" id="9113591at2"/>
<keyword evidence="4" id="KW-1185">Reference proteome</keyword>
<dbReference type="Proteomes" id="UP000280434">
    <property type="component" value="Unassembled WGS sequence"/>
</dbReference>
<protein>
    <submittedName>
        <fullName evidence="3">Peptidase A24</fullName>
    </submittedName>
</protein>
<sequence length="177" mass="18243">MDWVRVAACWVLVMLAVSDLRSRRLSNFGVASFAALYFVDALLTGSAPFSLTVHTLTGGLSLALAALLFRLGWLGGGDAKLAAAVFLWSGPTLATQVFFIVSVSGLAIGLAVIACGVLARHHAPTADRLAWLAPARGVPYGIALAAGGAAAVWLPLIPASPLALHASLALELFARLA</sequence>
<accession>A0A494XK70</accession>
<feature type="domain" description="Prepilin type IV endopeptidase peptidase" evidence="2">
    <location>
        <begin position="7"/>
        <end position="110"/>
    </location>
</feature>
<reference evidence="3 4" key="1">
    <citation type="submission" date="2018-10" db="EMBL/GenBank/DDBJ databases">
        <title>Paraburkholderia sp. 7MK8-2, isolated from soil.</title>
        <authorList>
            <person name="Gao Z.-H."/>
            <person name="Qiu L.-H."/>
        </authorList>
    </citation>
    <scope>NUCLEOTIDE SEQUENCE [LARGE SCALE GENOMIC DNA]</scope>
    <source>
        <strain evidence="3 4">7MK8-2</strain>
    </source>
</reference>
<dbReference type="EMBL" id="RBZV01000003">
    <property type="protein sequence ID" value="RKP49046.1"/>
    <property type="molecule type" value="Genomic_DNA"/>
</dbReference>
<dbReference type="Pfam" id="PF01478">
    <property type="entry name" value="Peptidase_A24"/>
    <property type="match status" value="1"/>
</dbReference>
<feature type="transmembrane region" description="Helical" evidence="1">
    <location>
        <begin position="140"/>
        <end position="157"/>
    </location>
</feature>
<dbReference type="GO" id="GO:0016020">
    <property type="term" value="C:membrane"/>
    <property type="evidence" value="ECO:0007669"/>
    <property type="project" value="InterPro"/>
</dbReference>
<evidence type="ECO:0000259" key="2">
    <source>
        <dbReference type="Pfam" id="PF01478"/>
    </source>
</evidence>
<feature type="transmembrane region" description="Helical" evidence="1">
    <location>
        <begin position="32"/>
        <end position="51"/>
    </location>
</feature>
<name>A0A494XK70_9BURK</name>
<keyword evidence="1" id="KW-0812">Transmembrane</keyword>
<dbReference type="Gene3D" id="1.20.120.1220">
    <property type="match status" value="1"/>
</dbReference>
<dbReference type="InterPro" id="IPR000045">
    <property type="entry name" value="Prepilin_IV_endopep_pep"/>
</dbReference>
<comment type="caution">
    <text evidence="3">The sequence shown here is derived from an EMBL/GenBank/DDBJ whole genome shotgun (WGS) entry which is preliminary data.</text>
</comment>
<evidence type="ECO:0000313" key="3">
    <source>
        <dbReference type="EMBL" id="RKP49046.1"/>
    </source>
</evidence>
<feature type="transmembrane region" description="Helical" evidence="1">
    <location>
        <begin position="96"/>
        <end position="119"/>
    </location>
</feature>
<keyword evidence="1" id="KW-1133">Transmembrane helix</keyword>
<keyword evidence="1" id="KW-0472">Membrane</keyword>
<proteinExistence type="predicted"/>
<dbReference type="GO" id="GO:0004190">
    <property type="term" value="F:aspartic-type endopeptidase activity"/>
    <property type="evidence" value="ECO:0007669"/>
    <property type="project" value="InterPro"/>
</dbReference>
<gene>
    <name evidence="3" type="ORF">D7S89_09530</name>
</gene>